<feature type="non-terminal residue" evidence="6">
    <location>
        <position position="139"/>
    </location>
</feature>
<evidence type="ECO:0000256" key="5">
    <source>
        <dbReference type="SAM" id="MobiDB-lite"/>
    </source>
</evidence>
<dbReference type="Pfam" id="PF01092">
    <property type="entry name" value="Ribosomal_S6e"/>
    <property type="match status" value="1"/>
</dbReference>
<sequence>MAELKLVVSDPDTGNTYQTEVDGQDANRFIGRSLGEEVDGDVVGLSESTLKLTGGSDPAGRPMREDVSGSNLKQLLLEGGVGYHPEKDGERRRVTVRGAEFSEESAQVNAKVLGDEDVASAVGEGDDVVGKGRHRGVDL</sequence>
<evidence type="ECO:0000256" key="3">
    <source>
        <dbReference type="ARBA" id="ARBA00023274"/>
    </source>
</evidence>
<evidence type="ECO:0000256" key="4">
    <source>
        <dbReference type="ARBA" id="ARBA00035386"/>
    </source>
</evidence>
<reference evidence="6 7" key="1">
    <citation type="journal article" date="2019" name="Int. J. Syst. Evol. Microbiol.">
        <title>The Global Catalogue of Microorganisms (GCM) 10K type strain sequencing project: providing services to taxonomists for standard genome sequencing and annotation.</title>
        <authorList>
            <consortium name="The Broad Institute Genomics Platform"/>
            <consortium name="The Broad Institute Genome Sequencing Center for Infectious Disease"/>
            <person name="Wu L."/>
            <person name="Ma J."/>
        </authorList>
    </citation>
    <scope>NUCLEOTIDE SEQUENCE [LARGE SCALE GENOMIC DNA]</scope>
    <source>
        <strain evidence="6 7">CGMCC 1.12285</strain>
    </source>
</reference>
<dbReference type="PROSITE" id="PS00578">
    <property type="entry name" value="RIBOSOMAL_S6E"/>
    <property type="match status" value="1"/>
</dbReference>
<dbReference type="AlphaFoldDB" id="A0ABD6B768"/>
<proteinExistence type="inferred from homology"/>
<evidence type="ECO:0000256" key="2">
    <source>
        <dbReference type="ARBA" id="ARBA00022980"/>
    </source>
</evidence>
<protein>
    <recommendedName>
        <fullName evidence="4">30S ribosomal protein S6e</fullName>
    </recommendedName>
</protein>
<dbReference type="InterPro" id="IPR001377">
    <property type="entry name" value="Ribosomal_eS6"/>
</dbReference>
<keyword evidence="2 6" id="KW-0689">Ribosomal protein</keyword>
<name>A0ABD6B768_9EURY</name>
<dbReference type="InterPro" id="IPR018282">
    <property type="entry name" value="Ribosomal_eS6_CS"/>
</dbReference>
<dbReference type="NCBIfam" id="NF003294">
    <property type="entry name" value="PRK04290.1-3"/>
    <property type="match status" value="1"/>
</dbReference>
<comment type="caution">
    <text evidence="6">The sequence shown here is derived from an EMBL/GenBank/DDBJ whole genome shotgun (WGS) entry which is preliminary data.</text>
</comment>
<keyword evidence="7" id="KW-1185">Reference proteome</keyword>
<dbReference type="HAMAP" id="MF_00512">
    <property type="entry name" value="Ribosomal_eS6"/>
    <property type="match status" value="1"/>
</dbReference>
<comment type="similarity">
    <text evidence="1">Belongs to the eukaryotic ribosomal protein eS6 family.</text>
</comment>
<dbReference type="SMART" id="SM01405">
    <property type="entry name" value="Ribosomal_S6e"/>
    <property type="match status" value="1"/>
</dbReference>
<evidence type="ECO:0000313" key="7">
    <source>
        <dbReference type="Proteomes" id="UP001597111"/>
    </source>
</evidence>
<dbReference type="RefSeq" id="WP_379818615.1">
    <property type="nucleotide sequence ID" value="NZ_JBHUDH010000120.1"/>
</dbReference>
<gene>
    <name evidence="6" type="ORF">ACFR9S_10790</name>
</gene>
<dbReference type="EMBL" id="JBHUDH010000120">
    <property type="protein sequence ID" value="MFD1526776.1"/>
    <property type="molecule type" value="Genomic_DNA"/>
</dbReference>
<evidence type="ECO:0000256" key="1">
    <source>
        <dbReference type="ARBA" id="ARBA00009312"/>
    </source>
</evidence>
<keyword evidence="3" id="KW-0687">Ribonucleoprotein</keyword>
<dbReference type="Proteomes" id="UP001597111">
    <property type="component" value="Unassembled WGS sequence"/>
</dbReference>
<dbReference type="GO" id="GO:1990904">
    <property type="term" value="C:ribonucleoprotein complex"/>
    <property type="evidence" value="ECO:0007669"/>
    <property type="project" value="UniProtKB-KW"/>
</dbReference>
<accession>A0ABD6B768</accession>
<feature type="region of interest" description="Disordered" evidence="5">
    <location>
        <begin position="1"/>
        <end position="20"/>
    </location>
</feature>
<dbReference type="PANTHER" id="PTHR11502">
    <property type="entry name" value="40S RIBOSOMAL PROTEIN S6"/>
    <property type="match status" value="1"/>
</dbReference>
<dbReference type="InterPro" id="IPR020924">
    <property type="entry name" value="Ribosomal_eS6_arc"/>
</dbReference>
<evidence type="ECO:0000313" key="6">
    <source>
        <dbReference type="EMBL" id="MFD1526776.1"/>
    </source>
</evidence>
<organism evidence="6 7">
    <name type="scientific">Halolamina salina</name>
    <dbReference type="NCBI Taxonomy" id="1220023"/>
    <lineage>
        <taxon>Archaea</taxon>
        <taxon>Methanobacteriati</taxon>
        <taxon>Methanobacteriota</taxon>
        <taxon>Stenosarchaea group</taxon>
        <taxon>Halobacteria</taxon>
        <taxon>Halobacteriales</taxon>
        <taxon>Haloferacaceae</taxon>
    </lineage>
</organism>
<dbReference type="GO" id="GO:0005840">
    <property type="term" value="C:ribosome"/>
    <property type="evidence" value="ECO:0007669"/>
    <property type="project" value="UniProtKB-KW"/>
</dbReference>